<evidence type="ECO:0000313" key="1">
    <source>
        <dbReference type="EMBL" id="BBH04930.1"/>
    </source>
</evidence>
<dbReference type="AlphaFoldDB" id="A0A4Y1RKQ5"/>
<dbReference type="EMBL" id="AP019302">
    <property type="protein sequence ID" value="BBH04930.1"/>
    <property type="molecule type" value="Genomic_DNA"/>
</dbReference>
<organism evidence="1">
    <name type="scientific">Prunus dulcis</name>
    <name type="common">Almond</name>
    <name type="synonym">Amygdalus dulcis</name>
    <dbReference type="NCBI Taxonomy" id="3755"/>
    <lineage>
        <taxon>Eukaryota</taxon>
        <taxon>Viridiplantae</taxon>
        <taxon>Streptophyta</taxon>
        <taxon>Embryophyta</taxon>
        <taxon>Tracheophyta</taxon>
        <taxon>Spermatophyta</taxon>
        <taxon>Magnoliopsida</taxon>
        <taxon>eudicotyledons</taxon>
        <taxon>Gunneridae</taxon>
        <taxon>Pentapetalae</taxon>
        <taxon>rosids</taxon>
        <taxon>fabids</taxon>
        <taxon>Rosales</taxon>
        <taxon>Rosaceae</taxon>
        <taxon>Amygdaloideae</taxon>
        <taxon>Amygdaleae</taxon>
        <taxon>Prunus</taxon>
    </lineage>
</organism>
<accession>A0A4Y1RKQ5</accession>
<sequence length="137" mass="16020">MIREFIVDALTRLQTKLARSKVLSLKLPLETNKSCPFPTSRSRICCSKKKKRRHSAVEDVAEEEGTRVETHNSILSLIFIVERKEEKEKHDMLKEPPVVSPRLTLHSVSEQVDTSLHLNFPYMLLWKSLIESTWRRH</sequence>
<name>A0A4Y1RKQ5_PRUDU</name>
<proteinExistence type="predicted"/>
<gene>
    <name evidence="1" type="ORF">Prudu_016189</name>
</gene>
<protein>
    <submittedName>
        <fullName evidence="1">Uncharacterized protein</fullName>
    </submittedName>
</protein>
<reference evidence="1" key="1">
    <citation type="journal article" date="2019" name="Science">
        <title>Mutation of a bHLH transcription factor allowed almond domestication.</title>
        <authorList>
            <person name="Sanchez-Perez R."/>
            <person name="Pavan S."/>
            <person name="Mazzeo R."/>
            <person name="Moldovan C."/>
            <person name="Aiese Cigliano R."/>
            <person name="Del Cueto J."/>
            <person name="Ricciardi F."/>
            <person name="Lotti C."/>
            <person name="Ricciardi L."/>
            <person name="Dicenta F."/>
            <person name="Lopez-Marques R.L."/>
            <person name="Lindberg Moller B."/>
        </authorList>
    </citation>
    <scope>NUCLEOTIDE SEQUENCE</scope>
</reference>